<keyword evidence="8" id="KW-0812">Transmembrane</keyword>
<name>A0ABY8C4N1_9FIRM</name>
<comment type="subcellular location">
    <subcellularLocation>
        <location evidence="2">Membrane</location>
    </subcellularLocation>
</comment>
<keyword evidence="10" id="KW-0067">ATP-binding</keyword>
<keyword evidence="7" id="KW-0902">Two-component regulatory system</keyword>
<dbReference type="InterPro" id="IPR050351">
    <property type="entry name" value="BphY/WalK/GraS-like"/>
</dbReference>
<feature type="transmembrane region" description="Helical" evidence="8">
    <location>
        <begin position="7"/>
        <end position="29"/>
    </location>
</feature>
<keyword evidence="10" id="KW-0547">Nucleotide-binding</keyword>
<keyword evidence="8" id="KW-0472">Membrane</keyword>
<dbReference type="InterPro" id="IPR036890">
    <property type="entry name" value="HATPase_C_sf"/>
</dbReference>
<dbReference type="InterPro" id="IPR036097">
    <property type="entry name" value="HisK_dim/P_sf"/>
</dbReference>
<feature type="domain" description="Histidine kinase" evidence="9">
    <location>
        <begin position="230"/>
        <end position="443"/>
    </location>
</feature>
<sequence length="443" mass="49580">MKKKINLRLVGIAILAIAATAIAMISVYYRLLQIQVKKDLRLNAQLLQSSDLFSDPEHVERCNKLKDLHQSLRITWIDTDGRVLFDNDFAAARLDNHADRQEVKAAYKTGEGQAVRYSSTLNKDTFYYALRLADGTILRLAAEYESIGRIIISVIPIIALILLLILLVCIALSHMLTGQLIKPIEAMARNITAKDFQAPYKELAPFSDIIRTQHMEILAAAKDRQDFTANVSHELKTPLTAISGYAELLAANMVAPEQKMHFYHEIQKCAARLLRLINDIIRLAELDRSEREPLFNEVDLAEIVEESLNTLQLNAEQHKIKLNLQLEKCIVHGNREMLKELVDNLVVNAIFYNSPGGYVLIKVGTDKGRQQLLVKDNGIGIPATEQGKIFQRFYRVDKSRSKATGGTGLGLAIVKHIVELHSAEIILDSTPGVGTSFTIVFSC</sequence>
<evidence type="ECO:0000313" key="10">
    <source>
        <dbReference type="EMBL" id="WEG35648.1"/>
    </source>
</evidence>
<dbReference type="CDD" id="cd00082">
    <property type="entry name" value="HisKA"/>
    <property type="match status" value="1"/>
</dbReference>
<dbReference type="Proteomes" id="UP001220478">
    <property type="component" value="Chromosome"/>
</dbReference>
<dbReference type="PANTHER" id="PTHR45453">
    <property type="entry name" value="PHOSPHATE REGULON SENSOR PROTEIN PHOR"/>
    <property type="match status" value="1"/>
</dbReference>
<keyword evidence="6" id="KW-0418">Kinase</keyword>
<keyword evidence="4" id="KW-0597">Phosphoprotein</keyword>
<dbReference type="Gene3D" id="1.10.287.130">
    <property type="match status" value="1"/>
</dbReference>
<evidence type="ECO:0000256" key="3">
    <source>
        <dbReference type="ARBA" id="ARBA00012438"/>
    </source>
</evidence>
<dbReference type="PANTHER" id="PTHR45453:SF1">
    <property type="entry name" value="PHOSPHATE REGULON SENSOR PROTEIN PHOR"/>
    <property type="match status" value="1"/>
</dbReference>
<feature type="transmembrane region" description="Helical" evidence="8">
    <location>
        <begin position="150"/>
        <end position="172"/>
    </location>
</feature>
<reference evidence="10 11" key="1">
    <citation type="submission" date="2023-02" db="EMBL/GenBank/DDBJ databases">
        <title>Novel Oscillospiraceae bacterial genomes.</title>
        <authorList>
            <person name="Srinivasan S."/>
            <person name="Austin M.N."/>
            <person name="Fiedler T.L."/>
            <person name="Strenk S.M."/>
            <person name="Agnew K.J."/>
            <person name="Nagana Gowda G.A."/>
            <person name="Raftery D."/>
            <person name="Beamer M.A."/>
            <person name="Achilles S.L."/>
            <person name="Wiesenfeld H.C."/>
            <person name="Fredricks D.N."/>
            <person name="Hillier S.L."/>
        </authorList>
    </citation>
    <scope>NUCLEOTIDE SEQUENCE [LARGE SCALE GENOMIC DNA]</scope>
    <source>
        <strain evidence="10 11">CHIC02 1186E3-8</strain>
    </source>
</reference>
<dbReference type="Pfam" id="PF00512">
    <property type="entry name" value="HisKA"/>
    <property type="match status" value="1"/>
</dbReference>
<keyword evidence="5" id="KW-0808">Transferase</keyword>
<dbReference type="SMART" id="SM00387">
    <property type="entry name" value="HATPase_c"/>
    <property type="match status" value="1"/>
</dbReference>
<gene>
    <name evidence="10" type="ORF">PYS61_00360</name>
</gene>
<protein>
    <recommendedName>
        <fullName evidence="3">histidine kinase</fullName>
        <ecNumber evidence="3">2.7.13.3</ecNumber>
    </recommendedName>
</protein>
<dbReference type="PRINTS" id="PR00344">
    <property type="entry name" value="BCTRLSENSOR"/>
</dbReference>
<dbReference type="RefSeq" id="WP_315571779.1">
    <property type="nucleotide sequence ID" value="NZ_CP118868.1"/>
</dbReference>
<evidence type="ECO:0000256" key="4">
    <source>
        <dbReference type="ARBA" id="ARBA00022553"/>
    </source>
</evidence>
<dbReference type="PROSITE" id="PS50109">
    <property type="entry name" value="HIS_KIN"/>
    <property type="match status" value="1"/>
</dbReference>
<dbReference type="InterPro" id="IPR003661">
    <property type="entry name" value="HisK_dim/P_dom"/>
</dbReference>
<dbReference type="SMART" id="SM00388">
    <property type="entry name" value="HisKA"/>
    <property type="match status" value="1"/>
</dbReference>
<dbReference type="SUPFAM" id="SSF55874">
    <property type="entry name" value="ATPase domain of HSP90 chaperone/DNA topoisomerase II/histidine kinase"/>
    <property type="match status" value="1"/>
</dbReference>
<keyword evidence="11" id="KW-1185">Reference proteome</keyword>
<comment type="catalytic activity">
    <reaction evidence="1">
        <text>ATP + protein L-histidine = ADP + protein N-phospho-L-histidine.</text>
        <dbReference type="EC" id="2.7.13.3"/>
    </reaction>
</comment>
<dbReference type="InterPro" id="IPR003594">
    <property type="entry name" value="HATPase_dom"/>
</dbReference>
<dbReference type="CDD" id="cd00075">
    <property type="entry name" value="HATPase"/>
    <property type="match status" value="1"/>
</dbReference>
<dbReference type="SUPFAM" id="SSF47384">
    <property type="entry name" value="Homodimeric domain of signal transducing histidine kinase"/>
    <property type="match status" value="1"/>
</dbReference>
<dbReference type="EC" id="2.7.13.3" evidence="3"/>
<evidence type="ECO:0000256" key="8">
    <source>
        <dbReference type="SAM" id="Phobius"/>
    </source>
</evidence>
<evidence type="ECO:0000256" key="7">
    <source>
        <dbReference type="ARBA" id="ARBA00023012"/>
    </source>
</evidence>
<proteinExistence type="predicted"/>
<accession>A0ABY8C4N1</accession>
<evidence type="ECO:0000259" key="9">
    <source>
        <dbReference type="PROSITE" id="PS50109"/>
    </source>
</evidence>
<keyword evidence="8" id="KW-1133">Transmembrane helix</keyword>
<evidence type="ECO:0000256" key="1">
    <source>
        <dbReference type="ARBA" id="ARBA00000085"/>
    </source>
</evidence>
<dbReference type="InterPro" id="IPR005467">
    <property type="entry name" value="His_kinase_dom"/>
</dbReference>
<dbReference type="Pfam" id="PF02518">
    <property type="entry name" value="HATPase_c"/>
    <property type="match status" value="1"/>
</dbReference>
<organism evidence="10 11">
    <name type="scientific">Amygdalobacter indicium</name>
    <dbReference type="NCBI Taxonomy" id="3029272"/>
    <lineage>
        <taxon>Bacteria</taxon>
        <taxon>Bacillati</taxon>
        <taxon>Bacillota</taxon>
        <taxon>Clostridia</taxon>
        <taxon>Eubacteriales</taxon>
        <taxon>Oscillospiraceae</taxon>
        <taxon>Amygdalobacter</taxon>
    </lineage>
</organism>
<dbReference type="GO" id="GO:0005524">
    <property type="term" value="F:ATP binding"/>
    <property type="evidence" value="ECO:0007669"/>
    <property type="project" value="UniProtKB-KW"/>
</dbReference>
<evidence type="ECO:0000256" key="5">
    <source>
        <dbReference type="ARBA" id="ARBA00022679"/>
    </source>
</evidence>
<dbReference type="Gene3D" id="3.30.565.10">
    <property type="entry name" value="Histidine kinase-like ATPase, C-terminal domain"/>
    <property type="match status" value="1"/>
</dbReference>
<evidence type="ECO:0000256" key="6">
    <source>
        <dbReference type="ARBA" id="ARBA00022777"/>
    </source>
</evidence>
<evidence type="ECO:0000313" key="11">
    <source>
        <dbReference type="Proteomes" id="UP001220478"/>
    </source>
</evidence>
<dbReference type="EMBL" id="CP118868">
    <property type="protein sequence ID" value="WEG35648.1"/>
    <property type="molecule type" value="Genomic_DNA"/>
</dbReference>
<evidence type="ECO:0000256" key="2">
    <source>
        <dbReference type="ARBA" id="ARBA00004370"/>
    </source>
</evidence>
<dbReference type="InterPro" id="IPR004358">
    <property type="entry name" value="Sig_transdc_His_kin-like_C"/>
</dbReference>